<keyword evidence="7 9" id="KW-0472">Membrane</keyword>
<evidence type="ECO:0000256" key="6">
    <source>
        <dbReference type="ARBA" id="ARBA00022989"/>
    </source>
</evidence>
<feature type="transmembrane region" description="Helical" evidence="9">
    <location>
        <begin position="77"/>
        <end position="99"/>
    </location>
</feature>
<feature type="transmembrane region" description="Helical" evidence="9">
    <location>
        <begin position="292"/>
        <end position="313"/>
    </location>
</feature>
<dbReference type="AlphaFoldDB" id="A0A1Z5K8I4"/>
<evidence type="ECO:0000256" key="2">
    <source>
        <dbReference type="ARBA" id="ARBA00004922"/>
    </source>
</evidence>
<dbReference type="InParanoid" id="A0A1Z5K8I4"/>
<accession>A0A1Z5K8I4</accession>
<comment type="similarity">
    <text evidence="3 9">Belongs to the RFT1 family.</text>
</comment>
<comment type="caution">
    <text evidence="9">Lacks conserved residue(s) required for the propagation of feature annotation.</text>
</comment>
<dbReference type="Pfam" id="PF04506">
    <property type="entry name" value="Rft-1"/>
    <property type="match status" value="1"/>
</dbReference>
<feature type="transmembrane region" description="Helical" evidence="9">
    <location>
        <begin position="333"/>
        <end position="355"/>
    </location>
</feature>
<evidence type="ECO:0000256" key="5">
    <source>
        <dbReference type="ARBA" id="ARBA00022824"/>
    </source>
</evidence>
<keyword evidence="4 9" id="KW-0812">Transmembrane</keyword>
<dbReference type="GO" id="GO:0034203">
    <property type="term" value="P:glycolipid translocation"/>
    <property type="evidence" value="ECO:0007669"/>
    <property type="project" value="TreeGrafter"/>
</dbReference>
<keyword evidence="5" id="KW-0256">Endoplasmic reticulum</keyword>
<keyword evidence="11" id="KW-1185">Reference proteome</keyword>
<comment type="pathway">
    <text evidence="2">Protein modification; protein glycosylation.</text>
</comment>
<dbReference type="GO" id="GO:0006488">
    <property type="term" value="P:dolichol-linked oligosaccharide biosynthetic process"/>
    <property type="evidence" value="ECO:0007669"/>
    <property type="project" value="InterPro"/>
</dbReference>
<name>A0A1Z5K8I4_FISSO</name>
<evidence type="ECO:0000313" key="11">
    <source>
        <dbReference type="Proteomes" id="UP000198406"/>
    </source>
</evidence>
<organism evidence="10 11">
    <name type="scientific">Fistulifera solaris</name>
    <name type="common">Oleaginous diatom</name>
    <dbReference type="NCBI Taxonomy" id="1519565"/>
    <lineage>
        <taxon>Eukaryota</taxon>
        <taxon>Sar</taxon>
        <taxon>Stramenopiles</taxon>
        <taxon>Ochrophyta</taxon>
        <taxon>Bacillariophyta</taxon>
        <taxon>Bacillariophyceae</taxon>
        <taxon>Bacillariophycidae</taxon>
        <taxon>Naviculales</taxon>
        <taxon>Naviculaceae</taxon>
        <taxon>Fistulifera</taxon>
    </lineage>
</organism>
<dbReference type="PANTHER" id="PTHR13117">
    <property type="entry name" value="ENDOPLASMIC RETICULUM MULTISPAN TRANSMEMBRANE PROTEIN-RELATED"/>
    <property type="match status" value="1"/>
</dbReference>
<dbReference type="GO" id="GO:0005789">
    <property type="term" value="C:endoplasmic reticulum membrane"/>
    <property type="evidence" value="ECO:0007669"/>
    <property type="project" value="UniProtKB-SubCell"/>
</dbReference>
<comment type="caution">
    <text evidence="10">The sequence shown here is derived from an EMBL/GenBank/DDBJ whole genome shotgun (WGS) entry which is preliminary data.</text>
</comment>
<evidence type="ECO:0000256" key="3">
    <source>
        <dbReference type="ARBA" id="ARBA00010288"/>
    </source>
</evidence>
<evidence type="ECO:0000256" key="8">
    <source>
        <dbReference type="ARBA" id="ARBA00045912"/>
    </source>
</evidence>
<gene>
    <name evidence="10" type="ORF">FisN_25Lh068</name>
</gene>
<protein>
    <recommendedName>
        <fullName evidence="9">Protein RFT1 homolog</fullName>
    </recommendedName>
</protein>
<dbReference type="InterPro" id="IPR007594">
    <property type="entry name" value="RFT1"/>
</dbReference>
<sequence>MASSSPSTTRTALAGTVATFLLRLISFGCTQISLRWVDPAILGQASIQLELLYSMINFVSREGFRLSLMRPASDWNVAYLTVPTTALFAVLAGIHHVHYNTGPESDAFRRAGLMYCCASFIESLAEPLVLHALRQLQVSVKASAEGLATVTKTIALVILLTRFKSQPQVLAFGCAQIVYAVVYTSYLHYKLAPVVTRPQWKALDRQTLYMTMVFTIQGFFKHLLTEGDRITLVALAGSYDQGVYAMGSAYGGLAARVLLQPIEENARLLWSRQHVLPSKSPQQDELRKSYCLVVKLVLYLGLLCCTLAVHYTALLLQLVGGARWSDNPQASSVLSAFCIYTAFLAWNGSTEAFVYGVAEKASDMGRLGVVHTVVAGVFALIVPVVVSMYGTIGLVAANCLSMMLRTLYSLHFATCFFTNRWGAEKTSWDVAVELLRDMFPQPAVLLCFVGCFISTRISREVFVNEVHAVGSGEWIQLAFKHVAVGVTAGVITLTMAYCTETELRRNLEMIRRQKQE</sequence>
<evidence type="ECO:0000256" key="9">
    <source>
        <dbReference type="RuleBase" id="RU365067"/>
    </source>
</evidence>
<feature type="transmembrane region" description="Helical" evidence="9">
    <location>
        <begin position="367"/>
        <end position="389"/>
    </location>
</feature>
<evidence type="ECO:0000256" key="1">
    <source>
        <dbReference type="ARBA" id="ARBA00004477"/>
    </source>
</evidence>
<evidence type="ECO:0000313" key="10">
    <source>
        <dbReference type="EMBL" id="GAX22268.1"/>
    </source>
</evidence>
<dbReference type="PANTHER" id="PTHR13117:SF5">
    <property type="entry name" value="PROTEIN RFT1 HOMOLOG"/>
    <property type="match status" value="1"/>
</dbReference>
<dbReference type="OrthoDB" id="9979195at2759"/>
<dbReference type="EMBL" id="BDSP01000180">
    <property type="protein sequence ID" value="GAX22268.1"/>
    <property type="molecule type" value="Genomic_DNA"/>
</dbReference>
<evidence type="ECO:0000256" key="7">
    <source>
        <dbReference type="ARBA" id="ARBA00023136"/>
    </source>
</evidence>
<proteinExistence type="inferred from homology"/>
<keyword evidence="6 9" id="KW-1133">Transmembrane helix</keyword>
<evidence type="ECO:0000256" key="4">
    <source>
        <dbReference type="ARBA" id="ARBA00022692"/>
    </source>
</evidence>
<comment type="function">
    <text evidence="8 9">Intramembrane glycolipid transporter that operates in the biosynthetic pathway of dolichol-linked oligosaccharides, the glycan precursors employed in protein asparagine (N)-glycosylation. The sequential addition of sugars to dolichol pyrophosphate produces dolichol-linked oligosaccharides containing fourteen sugars, including two GlcNAcs, nine mannoses and three glucoses. Once assembled, the oligosaccharide is transferred from the lipid to nascent proteins by oligosaccharyltransferases. The assembly of dolichol-linked oligosaccharides begins on the cytosolic side of the endoplasmic reticulum membrane and finishes in its lumen. RFT1 could mediate the translocation of the cytosolically oriented intermediate DolPP-GlcNAc2Man5, produced by ALG11, into the ER lumen where dolichol-linked oligosaccharides assembly continues. However, the intramembrane lipid transporter activity could not be confirmed in vitro.</text>
</comment>
<dbReference type="Proteomes" id="UP000198406">
    <property type="component" value="Unassembled WGS sequence"/>
</dbReference>
<feature type="transmembrane region" description="Helical" evidence="9">
    <location>
        <begin position="477"/>
        <end position="499"/>
    </location>
</feature>
<comment type="subcellular location">
    <subcellularLocation>
        <location evidence="1 9">Endoplasmic reticulum membrane</location>
        <topology evidence="1 9">Multi-pass membrane protein</topology>
    </subcellularLocation>
</comment>
<reference evidence="10 11" key="1">
    <citation type="journal article" date="2015" name="Plant Cell">
        <title>Oil accumulation by the oleaginous diatom Fistulifera solaris as revealed by the genome and transcriptome.</title>
        <authorList>
            <person name="Tanaka T."/>
            <person name="Maeda Y."/>
            <person name="Veluchamy A."/>
            <person name="Tanaka M."/>
            <person name="Abida H."/>
            <person name="Marechal E."/>
            <person name="Bowler C."/>
            <person name="Muto M."/>
            <person name="Sunaga Y."/>
            <person name="Tanaka M."/>
            <person name="Yoshino T."/>
            <person name="Taniguchi T."/>
            <person name="Fukuda Y."/>
            <person name="Nemoto M."/>
            <person name="Matsumoto M."/>
            <person name="Wong P.S."/>
            <person name="Aburatani S."/>
            <person name="Fujibuchi W."/>
        </authorList>
    </citation>
    <scope>NUCLEOTIDE SEQUENCE [LARGE SCALE GENOMIC DNA]</scope>
    <source>
        <strain evidence="10 11">JPCC DA0580</strain>
    </source>
</reference>